<dbReference type="Proteomes" id="UP000789901">
    <property type="component" value="Unassembled WGS sequence"/>
</dbReference>
<accession>A0ABN7UTU0</accession>
<keyword evidence="2" id="KW-1185">Reference proteome</keyword>
<dbReference type="EMBL" id="CAJVQB010005291">
    <property type="protein sequence ID" value="CAG8657951.1"/>
    <property type="molecule type" value="Genomic_DNA"/>
</dbReference>
<organism evidence="1 2">
    <name type="scientific">Gigaspora margarita</name>
    <dbReference type="NCBI Taxonomy" id="4874"/>
    <lineage>
        <taxon>Eukaryota</taxon>
        <taxon>Fungi</taxon>
        <taxon>Fungi incertae sedis</taxon>
        <taxon>Mucoromycota</taxon>
        <taxon>Glomeromycotina</taxon>
        <taxon>Glomeromycetes</taxon>
        <taxon>Diversisporales</taxon>
        <taxon>Gigasporaceae</taxon>
        <taxon>Gigaspora</taxon>
    </lineage>
</organism>
<proteinExistence type="predicted"/>
<comment type="caution">
    <text evidence="1">The sequence shown here is derived from an EMBL/GenBank/DDBJ whole genome shotgun (WGS) entry which is preliminary data.</text>
</comment>
<name>A0ABN7UTU0_GIGMA</name>
<feature type="non-terminal residue" evidence="1">
    <location>
        <position position="42"/>
    </location>
</feature>
<gene>
    <name evidence="1" type="ORF">GMARGA_LOCUS9725</name>
</gene>
<reference evidence="1 2" key="1">
    <citation type="submission" date="2021-06" db="EMBL/GenBank/DDBJ databases">
        <authorList>
            <person name="Kallberg Y."/>
            <person name="Tangrot J."/>
            <person name="Rosling A."/>
        </authorList>
    </citation>
    <scope>NUCLEOTIDE SEQUENCE [LARGE SCALE GENOMIC DNA]</scope>
    <source>
        <strain evidence="1 2">120-4 pot B 10/14</strain>
    </source>
</reference>
<sequence>MAFFNKIISVSEIEGNAILDSNIKAFGSNINIGMISKSGIEQ</sequence>
<protein>
    <submittedName>
        <fullName evidence="1">26283_t:CDS:1</fullName>
    </submittedName>
</protein>
<evidence type="ECO:0000313" key="1">
    <source>
        <dbReference type="EMBL" id="CAG8657951.1"/>
    </source>
</evidence>
<evidence type="ECO:0000313" key="2">
    <source>
        <dbReference type="Proteomes" id="UP000789901"/>
    </source>
</evidence>